<dbReference type="InterPro" id="IPR000524">
    <property type="entry name" value="Tscrpt_reg_HTH_GntR"/>
</dbReference>
<dbReference type="InterPro" id="IPR036390">
    <property type="entry name" value="WH_DNA-bd_sf"/>
</dbReference>
<dbReference type="SUPFAM" id="SSF53383">
    <property type="entry name" value="PLP-dependent transferases"/>
    <property type="match status" value="1"/>
</dbReference>
<evidence type="ECO:0000256" key="2">
    <source>
        <dbReference type="ARBA" id="ARBA00022898"/>
    </source>
</evidence>
<accession>A0A316A4E1</accession>
<name>A0A316A4E1_9FIRM</name>
<dbReference type="GO" id="GO:0030170">
    <property type="term" value="F:pyridoxal phosphate binding"/>
    <property type="evidence" value="ECO:0007669"/>
    <property type="project" value="InterPro"/>
</dbReference>
<reference evidence="8" key="1">
    <citation type="submission" date="2017-07" db="EMBL/GenBank/DDBJ databases">
        <authorList>
            <person name="Varghese N."/>
            <person name="Submissions S."/>
        </authorList>
    </citation>
    <scope>NUCLEOTIDE SEQUENCE [LARGE SCALE GENOMIC DNA]</scope>
    <source>
        <strain evidence="8">NLAE-zl-C134</strain>
    </source>
</reference>
<keyword evidence="8" id="KW-1185">Reference proteome</keyword>
<dbReference type="PROSITE" id="PS50949">
    <property type="entry name" value="HTH_GNTR"/>
    <property type="match status" value="1"/>
</dbReference>
<dbReference type="Pfam" id="PF00392">
    <property type="entry name" value="GntR"/>
    <property type="match status" value="1"/>
</dbReference>
<feature type="domain" description="HTH gntR-type" evidence="6">
    <location>
        <begin position="10"/>
        <end position="78"/>
    </location>
</feature>
<sequence>MINLNRASRHALYEQLYLQIKNDITAGMIAPDSRLPATRTLADELGISRNTVTAAYYQLELEGYLHAIKGSGFYVNSLLNLDLIKNTSLENPSFPPVHEDNDPKKCKYDFQYGNIDGDIFPTNPWRKCIISSFDSIADQTYLSYTDKQGEFRLRTAISNYLYQTRGVRCTPKQILITSGHQHSLQLLTKLLPKEEYSVSLEEPGYDGTRAIFEMNKYDMNTVHLEDDGISIDDIFRLKNTLLYVTPSHQFPTGCVCSISKRLEILNWASKHNSYIIEDDYDSELRYHMLPVPSLQSLDQSERTIYLGTFSKSLSPDLRIAYVVLPELVLKNYNETFKLINCTVPKHLQIALAEFFENGSYERHINMLKTHYKKKYDLICSCIKKTFGKKAAIQGSSAGLHLLLSINSPYRQHQIIKRALDCDVQVYPTDIYWKNKKDCPQNQILLGFSSIHIHDIATAIERLHQAVYK</sequence>
<dbReference type="InterPro" id="IPR004839">
    <property type="entry name" value="Aminotransferase_I/II_large"/>
</dbReference>
<keyword evidence="4" id="KW-0238">DNA-binding</keyword>
<evidence type="ECO:0000256" key="5">
    <source>
        <dbReference type="ARBA" id="ARBA00023163"/>
    </source>
</evidence>
<dbReference type="PRINTS" id="PR00035">
    <property type="entry name" value="HTHGNTR"/>
</dbReference>
<dbReference type="Gene3D" id="1.10.10.10">
    <property type="entry name" value="Winged helix-like DNA-binding domain superfamily/Winged helix DNA-binding domain"/>
    <property type="match status" value="1"/>
</dbReference>
<dbReference type="GO" id="GO:0003700">
    <property type="term" value="F:DNA-binding transcription factor activity"/>
    <property type="evidence" value="ECO:0007669"/>
    <property type="project" value="InterPro"/>
</dbReference>
<dbReference type="EMBL" id="UHJJ01000002">
    <property type="protein sequence ID" value="SUQ13210.1"/>
    <property type="molecule type" value="Genomic_DNA"/>
</dbReference>
<dbReference type="PANTHER" id="PTHR46577">
    <property type="entry name" value="HTH-TYPE TRANSCRIPTIONAL REGULATORY PROTEIN GABR"/>
    <property type="match status" value="1"/>
</dbReference>
<dbReference type="InterPro" id="IPR036388">
    <property type="entry name" value="WH-like_DNA-bd_sf"/>
</dbReference>
<dbReference type="CDD" id="cd00609">
    <property type="entry name" value="AAT_like"/>
    <property type="match status" value="1"/>
</dbReference>
<dbReference type="InterPro" id="IPR015424">
    <property type="entry name" value="PyrdxlP-dep_Trfase"/>
</dbReference>
<dbReference type="OrthoDB" id="9808770at2"/>
<evidence type="ECO:0000256" key="3">
    <source>
        <dbReference type="ARBA" id="ARBA00023015"/>
    </source>
</evidence>
<dbReference type="InterPro" id="IPR015421">
    <property type="entry name" value="PyrdxlP-dep_Trfase_major"/>
</dbReference>
<keyword evidence="3" id="KW-0805">Transcription regulation</keyword>
<proteinExistence type="inferred from homology"/>
<dbReference type="SMART" id="SM00345">
    <property type="entry name" value="HTH_GNTR"/>
    <property type="match status" value="1"/>
</dbReference>
<keyword evidence="5" id="KW-0804">Transcription</keyword>
<evidence type="ECO:0000313" key="7">
    <source>
        <dbReference type="EMBL" id="SUQ13210.1"/>
    </source>
</evidence>
<dbReference type="GO" id="GO:0003677">
    <property type="term" value="F:DNA binding"/>
    <property type="evidence" value="ECO:0007669"/>
    <property type="project" value="UniProtKB-KW"/>
</dbReference>
<comment type="similarity">
    <text evidence="1">In the C-terminal section; belongs to the class-I pyridoxal-phosphate-dependent aminotransferase family.</text>
</comment>
<evidence type="ECO:0000259" key="6">
    <source>
        <dbReference type="PROSITE" id="PS50949"/>
    </source>
</evidence>
<organism evidence="7 8">
    <name type="scientific">Faecalicatena contorta</name>
    <dbReference type="NCBI Taxonomy" id="39482"/>
    <lineage>
        <taxon>Bacteria</taxon>
        <taxon>Bacillati</taxon>
        <taxon>Bacillota</taxon>
        <taxon>Clostridia</taxon>
        <taxon>Lachnospirales</taxon>
        <taxon>Lachnospiraceae</taxon>
        <taxon>Faecalicatena</taxon>
    </lineage>
</organism>
<keyword evidence="7" id="KW-0808">Transferase</keyword>
<dbReference type="AlphaFoldDB" id="A0A316A4E1"/>
<protein>
    <submittedName>
        <fullName evidence="7">GntR family transcriptional regulator / MocR family aminotransferase</fullName>
    </submittedName>
</protein>
<evidence type="ECO:0000313" key="8">
    <source>
        <dbReference type="Proteomes" id="UP000254051"/>
    </source>
</evidence>
<dbReference type="Gene3D" id="3.40.640.10">
    <property type="entry name" value="Type I PLP-dependent aspartate aminotransferase-like (Major domain)"/>
    <property type="match status" value="1"/>
</dbReference>
<keyword evidence="2" id="KW-0663">Pyridoxal phosphate</keyword>
<dbReference type="RefSeq" id="WP_109709194.1">
    <property type="nucleotide sequence ID" value="NZ_QGDS01000002.1"/>
</dbReference>
<dbReference type="GO" id="GO:0008483">
    <property type="term" value="F:transaminase activity"/>
    <property type="evidence" value="ECO:0007669"/>
    <property type="project" value="UniProtKB-KW"/>
</dbReference>
<evidence type="ECO:0000256" key="1">
    <source>
        <dbReference type="ARBA" id="ARBA00005384"/>
    </source>
</evidence>
<evidence type="ECO:0000256" key="4">
    <source>
        <dbReference type="ARBA" id="ARBA00023125"/>
    </source>
</evidence>
<dbReference type="Pfam" id="PF00155">
    <property type="entry name" value="Aminotran_1_2"/>
    <property type="match status" value="1"/>
</dbReference>
<dbReference type="Proteomes" id="UP000254051">
    <property type="component" value="Unassembled WGS sequence"/>
</dbReference>
<dbReference type="SUPFAM" id="SSF46785">
    <property type="entry name" value="Winged helix' DNA-binding domain"/>
    <property type="match status" value="1"/>
</dbReference>
<dbReference type="PANTHER" id="PTHR46577:SF1">
    <property type="entry name" value="HTH-TYPE TRANSCRIPTIONAL REGULATORY PROTEIN GABR"/>
    <property type="match status" value="1"/>
</dbReference>
<gene>
    <name evidence="7" type="ORF">SAMN05216529_102428</name>
</gene>
<dbReference type="InterPro" id="IPR051446">
    <property type="entry name" value="HTH_trans_reg/aminotransferase"/>
</dbReference>
<dbReference type="CDD" id="cd07377">
    <property type="entry name" value="WHTH_GntR"/>
    <property type="match status" value="1"/>
</dbReference>
<keyword evidence="7" id="KW-0032">Aminotransferase</keyword>